<dbReference type="EMBL" id="BGPR01262709">
    <property type="protein sequence ID" value="GBM76177.1"/>
    <property type="molecule type" value="Genomic_DNA"/>
</dbReference>
<dbReference type="Gene3D" id="2.10.25.10">
    <property type="entry name" value="Laminin"/>
    <property type="match status" value="1"/>
</dbReference>
<name>A0A4Y2IG76_ARAVE</name>
<dbReference type="EMBL" id="BGPR01262722">
    <property type="protein sequence ID" value="GBM76216.1"/>
    <property type="molecule type" value="Genomic_DNA"/>
</dbReference>
<evidence type="ECO:0000313" key="6">
    <source>
        <dbReference type="EMBL" id="GBM83002.1"/>
    </source>
</evidence>
<sequence>MTGRCVCKHGILGMKCDICPEGTVLGEDGCMD</sequence>
<dbReference type="EMBL" id="BGPR01265174">
    <property type="protein sequence ID" value="GBM83002.1"/>
    <property type="molecule type" value="Genomic_DNA"/>
</dbReference>
<dbReference type="AlphaFoldDB" id="A0A4Y2IG76"/>
<keyword evidence="7" id="KW-1185">Reference proteome</keyword>
<feature type="domain" description="Laminin EGF-like" evidence="1">
    <location>
        <begin position="2"/>
        <end position="25"/>
    </location>
</feature>
<feature type="non-terminal residue" evidence="5">
    <location>
        <position position="32"/>
    </location>
</feature>
<proteinExistence type="predicted"/>
<dbReference type="EMBL" id="BGPR01262740">
    <property type="protein sequence ID" value="GBM76269.1"/>
    <property type="molecule type" value="Genomic_DNA"/>
</dbReference>
<dbReference type="Proteomes" id="UP000499080">
    <property type="component" value="Unassembled WGS sequence"/>
</dbReference>
<evidence type="ECO:0000313" key="5">
    <source>
        <dbReference type="EMBL" id="GBM76269.1"/>
    </source>
</evidence>
<dbReference type="InterPro" id="IPR002049">
    <property type="entry name" value="LE_dom"/>
</dbReference>
<evidence type="ECO:0000313" key="7">
    <source>
        <dbReference type="Proteomes" id="UP000499080"/>
    </source>
</evidence>
<organism evidence="5 7">
    <name type="scientific">Araneus ventricosus</name>
    <name type="common">Orbweaver spider</name>
    <name type="synonym">Epeira ventricosa</name>
    <dbReference type="NCBI Taxonomy" id="182803"/>
    <lineage>
        <taxon>Eukaryota</taxon>
        <taxon>Metazoa</taxon>
        <taxon>Ecdysozoa</taxon>
        <taxon>Arthropoda</taxon>
        <taxon>Chelicerata</taxon>
        <taxon>Arachnida</taxon>
        <taxon>Araneae</taxon>
        <taxon>Araneomorphae</taxon>
        <taxon>Entelegynae</taxon>
        <taxon>Araneoidea</taxon>
        <taxon>Araneidae</taxon>
        <taxon>Araneus</taxon>
    </lineage>
</organism>
<protein>
    <recommendedName>
        <fullName evidence="1">Laminin EGF-like domain-containing protein</fullName>
    </recommendedName>
</protein>
<gene>
    <name evidence="6" type="ORF">AVEN_161019_1</name>
    <name evidence="4" type="ORF">AVEN_21896_1</name>
    <name evidence="2" type="ORF">AVEN_255709_1</name>
    <name evidence="3" type="ORF">AVEN_269379_1</name>
    <name evidence="5" type="ORF">AVEN_72640_1</name>
</gene>
<dbReference type="Pfam" id="PF00053">
    <property type="entry name" value="EGF_laminin"/>
    <property type="match status" value="1"/>
</dbReference>
<evidence type="ECO:0000313" key="3">
    <source>
        <dbReference type="EMBL" id="GBM76198.1"/>
    </source>
</evidence>
<evidence type="ECO:0000313" key="4">
    <source>
        <dbReference type="EMBL" id="GBM76216.1"/>
    </source>
</evidence>
<accession>A0A4Y2IG76</accession>
<dbReference type="OrthoDB" id="88467at2759"/>
<evidence type="ECO:0000313" key="2">
    <source>
        <dbReference type="EMBL" id="GBM76177.1"/>
    </source>
</evidence>
<reference evidence="5 7" key="1">
    <citation type="journal article" date="2019" name="Sci. Rep.">
        <title>Orb-weaving spider Araneus ventricosus genome elucidates the spidroin gene catalogue.</title>
        <authorList>
            <person name="Kono N."/>
            <person name="Nakamura H."/>
            <person name="Ohtoshi R."/>
            <person name="Moran D.A.P."/>
            <person name="Shinohara A."/>
            <person name="Yoshida Y."/>
            <person name="Fujiwara M."/>
            <person name="Mori M."/>
            <person name="Tomita M."/>
            <person name="Arakawa K."/>
        </authorList>
    </citation>
    <scope>NUCLEOTIDE SEQUENCE [LARGE SCALE GENOMIC DNA]</scope>
</reference>
<evidence type="ECO:0000259" key="1">
    <source>
        <dbReference type="Pfam" id="PF00053"/>
    </source>
</evidence>
<dbReference type="EMBL" id="BGPR01262715">
    <property type="protein sequence ID" value="GBM76198.1"/>
    <property type="molecule type" value="Genomic_DNA"/>
</dbReference>
<dbReference type="SUPFAM" id="SSF57196">
    <property type="entry name" value="EGF/Laminin"/>
    <property type="match status" value="1"/>
</dbReference>
<comment type="caution">
    <text evidence="5">The sequence shown here is derived from an EMBL/GenBank/DDBJ whole genome shotgun (WGS) entry which is preliminary data.</text>
</comment>